<keyword evidence="3" id="KW-1185">Reference proteome</keyword>
<evidence type="ECO:0000313" key="2">
    <source>
        <dbReference type="EMBL" id="KAK3364676.1"/>
    </source>
</evidence>
<protein>
    <submittedName>
        <fullName evidence="2">Uncharacterized protein</fullName>
    </submittedName>
</protein>
<reference evidence="2" key="1">
    <citation type="journal article" date="2023" name="Mol. Phylogenet. Evol.">
        <title>Genome-scale phylogeny and comparative genomics of the fungal order Sordariales.</title>
        <authorList>
            <person name="Hensen N."/>
            <person name="Bonometti L."/>
            <person name="Westerberg I."/>
            <person name="Brannstrom I.O."/>
            <person name="Guillou S."/>
            <person name="Cros-Aarteil S."/>
            <person name="Calhoun S."/>
            <person name="Haridas S."/>
            <person name="Kuo A."/>
            <person name="Mondo S."/>
            <person name="Pangilinan J."/>
            <person name="Riley R."/>
            <person name="LaButti K."/>
            <person name="Andreopoulos B."/>
            <person name="Lipzen A."/>
            <person name="Chen C."/>
            <person name="Yan M."/>
            <person name="Daum C."/>
            <person name="Ng V."/>
            <person name="Clum A."/>
            <person name="Steindorff A."/>
            <person name="Ohm R.A."/>
            <person name="Martin F."/>
            <person name="Silar P."/>
            <person name="Natvig D.O."/>
            <person name="Lalanne C."/>
            <person name="Gautier V."/>
            <person name="Ament-Velasquez S.L."/>
            <person name="Kruys A."/>
            <person name="Hutchinson M.I."/>
            <person name="Powell A.J."/>
            <person name="Barry K."/>
            <person name="Miller A.N."/>
            <person name="Grigoriev I.V."/>
            <person name="Debuchy R."/>
            <person name="Gladieux P."/>
            <person name="Hiltunen Thoren M."/>
            <person name="Johannesson H."/>
        </authorList>
    </citation>
    <scope>NUCLEOTIDE SEQUENCE</scope>
    <source>
        <strain evidence="2">CBS 955.72</strain>
    </source>
</reference>
<organism evidence="2 3">
    <name type="scientific">Lasiosphaeria hispida</name>
    <dbReference type="NCBI Taxonomy" id="260671"/>
    <lineage>
        <taxon>Eukaryota</taxon>
        <taxon>Fungi</taxon>
        <taxon>Dikarya</taxon>
        <taxon>Ascomycota</taxon>
        <taxon>Pezizomycotina</taxon>
        <taxon>Sordariomycetes</taxon>
        <taxon>Sordariomycetidae</taxon>
        <taxon>Sordariales</taxon>
        <taxon>Lasiosphaeriaceae</taxon>
        <taxon>Lasiosphaeria</taxon>
    </lineage>
</organism>
<accession>A0AAJ0HXF2</accession>
<dbReference type="PANTHER" id="PTHR38797">
    <property type="entry name" value="NUCLEAR PORE COMPLEX PROTEIN NUP85-RELATED"/>
    <property type="match status" value="1"/>
</dbReference>
<dbReference type="AlphaFoldDB" id="A0AAJ0HXF2"/>
<evidence type="ECO:0000313" key="3">
    <source>
        <dbReference type="Proteomes" id="UP001275084"/>
    </source>
</evidence>
<dbReference type="EMBL" id="JAUIQD010000001">
    <property type="protein sequence ID" value="KAK3364676.1"/>
    <property type="molecule type" value="Genomic_DNA"/>
</dbReference>
<reference evidence="2" key="2">
    <citation type="submission" date="2023-06" db="EMBL/GenBank/DDBJ databases">
        <authorList>
            <consortium name="Lawrence Berkeley National Laboratory"/>
            <person name="Haridas S."/>
            <person name="Hensen N."/>
            <person name="Bonometti L."/>
            <person name="Westerberg I."/>
            <person name="Brannstrom I.O."/>
            <person name="Guillou S."/>
            <person name="Cros-Aarteil S."/>
            <person name="Calhoun S."/>
            <person name="Kuo A."/>
            <person name="Mondo S."/>
            <person name="Pangilinan J."/>
            <person name="Riley R."/>
            <person name="Labutti K."/>
            <person name="Andreopoulos B."/>
            <person name="Lipzen A."/>
            <person name="Chen C."/>
            <person name="Yanf M."/>
            <person name="Daum C."/>
            <person name="Ng V."/>
            <person name="Clum A."/>
            <person name="Steindorff A."/>
            <person name="Ohm R."/>
            <person name="Martin F."/>
            <person name="Silar P."/>
            <person name="Natvig D."/>
            <person name="Lalanne C."/>
            <person name="Gautier V."/>
            <person name="Ament-Velasquez S.L."/>
            <person name="Kruys A."/>
            <person name="Hutchinson M.I."/>
            <person name="Powell A.J."/>
            <person name="Barry K."/>
            <person name="Miller A.N."/>
            <person name="Grigoriev I.V."/>
            <person name="Debuchy R."/>
            <person name="Gladieux P."/>
            <person name="Thoren M.H."/>
            <person name="Johannesson H."/>
        </authorList>
    </citation>
    <scope>NUCLEOTIDE SEQUENCE</scope>
    <source>
        <strain evidence="2">CBS 955.72</strain>
    </source>
</reference>
<dbReference type="PANTHER" id="PTHR38797:SF4">
    <property type="entry name" value="NUCLEAR PORE COMPLEX PROTEIN NUP85"/>
    <property type="match status" value="1"/>
</dbReference>
<dbReference type="InterPro" id="IPR022085">
    <property type="entry name" value="OpdG"/>
</dbReference>
<gene>
    <name evidence="2" type="ORF">B0T25DRAFT_599149</name>
</gene>
<sequence length="330" mass="37067">MVLTTCTLGITPNTEMGAVDFGPVEEAAAEWTRDSTHGGKYTDVFIAVRNLLTAAGDDAGSSAVAATAIANFIRDEAWKPVSANYDARRPGSADDRELFVIMCWRIMDYMACCIPPHHPWHAALVGAVRRLHARGDESIFSSPDKAYRKWSDLSELCYNFWDFYDSMLPFEHLTNEEHDSPEAHKLVTEWKNWISWFAQMPRDIATPSIAVRAIEPIEEPADSSPTKAECEFWTACEWLIHTAGTVFDVLMARRAGREQAVRPRLSMERWELWKRRLAELAAPDGVDAETKQRVARAIASMEAAEAAYREAGGQGQGQVEEKGEEKDQER</sequence>
<dbReference type="Proteomes" id="UP001275084">
    <property type="component" value="Unassembled WGS sequence"/>
</dbReference>
<proteinExistence type="predicted"/>
<name>A0AAJ0HXF2_9PEZI</name>
<feature type="compositionally biased region" description="Basic and acidic residues" evidence="1">
    <location>
        <begin position="319"/>
        <end position="330"/>
    </location>
</feature>
<comment type="caution">
    <text evidence="2">The sequence shown here is derived from an EMBL/GenBank/DDBJ whole genome shotgun (WGS) entry which is preliminary data.</text>
</comment>
<evidence type="ECO:0000256" key="1">
    <source>
        <dbReference type="SAM" id="MobiDB-lite"/>
    </source>
</evidence>
<dbReference type="Pfam" id="PF12311">
    <property type="entry name" value="DUF3632"/>
    <property type="match status" value="1"/>
</dbReference>
<feature type="region of interest" description="Disordered" evidence="1">
    <location>
        <begin position="307"/>
        <end position="330"/>
    </location>
</feature>
<dbReference type="InterPro" id="IPR053204">
    <property type="entry name" value="Oxopyrrolidines_Biosynth-assoc"/>
</dbReference>